<accession>A0A7J8M7Z0</accession>
<dbReference type="EMBL" id="JABEZX010000007">
    <property type="protein sequence ID" value="MBA0560740.1"/>
    <property type="molecule type" value="Genomic_DNA"/>
</dbReference>
<dbReference type="AlphaFoldDB" id="A0A7J8M7Z0"/>
<proteinExistence type="predicted"/>
<protein>
    <submittedName>
        <fullName evidence="1">Uncharacterized protein</fullName>
    </submittedName>
</protein>
<reference evidence="1 2" key="1">
    <citation type="journal article" date="2019" name="Genome Biol. Evol.">
        <title>Insights into the evolution of the New World diploid cottons (Gossypium, subgenus Houzingenia) based on genome sequencing.</title>
        <authorList>
            <person name="Grover C.E."/>
            <person name="Arick M.A. 2nd"/>
            <person name="Thrash A."/>
            <person name="Conover J.L."/>
            <person name="Sanders W.S."/>
            <person name="Peterson D.G."/>
            <person name="Frelichowski J.E."/>
            <person name="Scheffler J.A."/>
            <person name="Scheffler B.E."/>
            <person name="Wendel J.F."/>
        </authorList>
    </citation>
    <scope>NUCLEOTIDE SEQUENCE [LARGE SCALE GENOMIC DNA]</scope>
    <source>
        <strain evidence="1">157</strain>
        <tissue evidence="1">Leaf</tissue>
    </source>
</reference>
<gene>
    <name evidence="1" type="ORF">Golob_017618</name>
</gene>
<dbReference type="PANTHER" id="PTHR48200">
    <property type="entry name" value="PROTEIN, PUTATIVE-RELATED"/>
    <property type="match status" value="1"/>
</dbReference>
<evidence type="ECO:0000313" key="2">
    <source>
        <dbReference type="Proteomes" id="UP000593572"/>
    </source>
</evidence>
<organism evidence="1 2">
    <name type="scientific">Gossypium lobatum</name>
    <dbReference type="NCBI Taxonomy" id="34289"/>
    <lineage>
        <taxon>Eukaryota</taxon>
        <taxon>Viridiplantae</taxon>
        <taxon>Streptophyta</taxon>
        <taxon>Embryophyta</taxon>
        <taxon>Tracheophyta</taxon>
        <taxon>Spermatophyta</taxon>
        <taxon>Magnoliopsida</taxon>
        <taxon>eudicotyledons</taxon>
        <taxon>Gunneridae</taxon>
        <taxon>Pentapetalae</taxon>
        <taxon>rosids</taxon>
        <taxon>malvids</taxon>
        <taxon>Malvales</taxon>
        <taxon>Malvaceae</taxon>
        <taxon>Malvoideae</taxon>
        <taxon>Gossypium</taxon>
    </lineage>
</organism>
<dbReference type="Proteomes" id="UP000593572">
    <property type="component" value="Unassembled WGS sequence"/>
</dbReference>
<keyword evidence="2" id="KW-1185">Reference proteome</keyword>
<name>A0A7J8M7Z0_9ROSI</name>
<dbReference type="PANTHER" id="PTHR48200:SF1">
    <property type="entry name" value="AMINOTRANSFERASE-LIKE PLANT MOBILE DOMAIN-CONTAINING PROTEIN"/>
    <property type="match status" value="1"/>
</dbReference>
<evidence type="ECO:0000313" key="1">
    <source>
        <dbReference type="EMBL" id="MBA0560740.1"/>
    </source>
</evidence>
<sequence length="138" mass="15898">MVIFPKALRHIDDTVSDLFNLLDKRVTPVLTIVVETFRSLSVPLLGIWGAIGYAPQLVLRQYRLRQFILATQGFAQCKFAYKGDNYKKKVREILNAWNKTHKMQRFFANPMMTPDTISDGVKESTIMSLHQVKKLLGR</sequence>
<comment type="caution">
    <text evidence="1">The sequence shown here is derived from an EMBL/GenBank/DDBJ whole genome shotgun (WGS) entry which is preliminary data.</text>
</comment>